<gene>
    <name evidence="18" type="primary">LOC109474536</name>
</gene>
<feature type="domain" description="Tyrosine specific protein phosphatases" evidence="16">
    <location>
        <begin position="966"/>
        <end position="1038"/>
    </location>
</feature>
<dbReference type="PROSITE" id="PS00383">
    <property type="entry name" value="TYR_PHOSPHATASE_1"/>
    <property type="match status" value="1"/>
</dbReference>
<evidence type="ECO:0000313" key="18">
    <source>
        <dbReference type="RefSeq" id="XP_019630417.1"/>
    </source>
</evidence>
<keyword evidence="6" id="KW-0770">Synapse</keyword>
<organism evidence="17 18">
    <name type="scientific">Branchiostoma belcheri</name>
    <name type="common">Amphioxus</name>
    <dbReference type="NCBI Taxonomy" id="7741"/>
    <lineage>
        <taxon>Eukaryota</taxon>
        <taxon>Metazoa</taxon>
        <taxon>Chordata</taxon>
        <taxon>Cephalochordata</taxon>
        <taxon>Leptocardii</taxon>
        <taxon>Amphioxiformes</taxon>
        <taxon>Branchiostomatidae</taxon>
        <taxon>Branchiostoma</taxon>
    </lineage>
</organism>
<evidence type="ECO:0000256" key="12">
    <source>
        <dbReference type="SAM" id="MobiDB-lite"/>
    </source>
</evidence>
<name>A0A6P4ZH60_BRABE</name>
<dbReference type="GO" id="GO:0045202">
    <property type="term" value="C:synapse"/>
    <property type="evidence" value="ECO:0007669"/>
    <property type="project" value="UniProtKB-SubCell"/>
</dbReference>
<feature type="chain" id="PRO_5027966451" evidence="14">
    <location>
        <begin position="20"/>
        <end position="1057"/>
    </location>
</feature>
<keyword evidence="10" id="KW-0968">Cytoplasmic vesicle</keyword>
<evidence type="ECO:0000256" key="2">
    <source>
        <dbReference type="ARBA" id="ARBA00022553"/>
    </source>
</evidence>
<dbReference type="FunFam" id="3.90.190.10:FF:000017">
    <property type="entry name" value="receptor-type tyrosine-protein phosphatase-like N isoform X2"/>
    <property type="match status" value="1"/>
</dbReference>
<feature type="signal peptide" evidence="14">
    <location>
        <begin position="1"/>
        <end position="19"/>
    </location>
</feature>
<dbReference type="InterPro" id="IPR029021">
    <property type="entry name" value="Prot-tyrosine_phosphatase-like"/>
</dbReference>
<evidence type="ECO:0000256" key="5">
    <source>
        <dbReference type="ARBA" id="ARBA00022989"/>
    </source>
</evidence>
<evidence type="ECO:0000259" key="15">
    <source>
        <dbReference type="PROSITE" id="PS50055"/>
    </source>
</evidence>
<feature type="compositionally biased region" description="Basic and acidic residues" evidence="12">
    <location>
        <begin position="422"/>
        <end position="451"/>
    </location>
</feature>
<dbReference type="GO" id="GO:0004725">
    <property type="term" value="F:protein tyrosine phosphatase activity"/>
    <property type="evidence" value="ECO:0007669"/>
    <property type="project" value="InterPro"/>
</dbReference>
<dbReference type="PANTHER" id="PTHR46106">
    <property type="entry name" value="IA-2 PROTEIN TYROSINE PHOSPHATASE, ISOFORM C"/>
    <property type="match status" value="1"/>
</dbReference>
<comment type="subcellular location">
    <subcellularLocation>
        <location evidence="1">Cytoplasmic vesicle</location>
        <location evidence="1">Secretory vesicle membrane</location>
        <topology evidence="1">Single-pass type I membrane protein</topology>
    </subcellularLocation>
    <subcellularLocation>
        <location evidence="11">Synapse</location>
    </subcellularLocation>
</comment>
<sequence length="1057" mass="117815">MSLPRILAILGVVAAVCGAGSGDRAERVYGCLFQKDLCRRDEICVVDNLFGSCQEDPVEAIYSYNPSRQQLKELRDDITELVADGYGWRDDITQATIGGHLDRIHQHYVAEPPGNQAGYDSQDKANAYLGELYPGAQQLSTGVEKRRQEMVDQLSKQYLDLMDRERALEQQAVEERRMKEALQWQAQQQGMLGDGSSEEYVNSWLDDPQIRARLKTLLDTIVQYYGDDIDTPSDDYVKKGGQTSYYDYPLDEGVDSPNPGEGDGNRLVWGDFGGRDEEEDAPDEKLVLPKWQDYFSDADMTTMPTKRLTEAGMVFGGGGDVEPRDDALDDDVIPTPDADMLLSLVGKELNSLLDGTIKIEDLTDEEYKLLAQAVKETISLLQDDKEQGGDSGSHDGTEDEETRGTDGDTEDGTGEEPDSSEEDNKEHPEDTSDPEATKKDPEDADLEKKEAEDADSDGEEDKKDEETWIQEGAGEQKKSPASQQSFFRNGPPSLKFKSEEEGKEEEPTIDSKAWFIPIEDNRGRQVGIFDLKDAMEASVERNHAFLVFDRKVTYEDGTKVRDALADILGVPSEIFSDISVLDNHVSFLVRPNDKGLNASTVAHLAENKKEALQKAVGMELVGTGIGSNEMSHHVEYLLKTRLLTPLTRIEIVENAEEGPHYLVLTVIVVGCLAGVLVAVIAIYFMKRSAHRDAKLQGLTGGHPDMDATADYQELCRQRMASKATEKPEPMTSQSRFSSLSEERVRSPSSRSSTSSWSEEPVSSNMDISTGHIVLAYMEDHLKNKDRLEKEWQQLQNYEPDIHSTVIGVSGGNAAKNRVSDAVPYDHSRVVLNDSLNIGTADYINASTITDHDPRNHAYIATQGPLETTVCDFWQMVWEQGSVVIVMLCSLQEGGSEQCCQYWPEEGNSLYHIYEVHLVSEHIWCEGLLVRSFYLKNIQTGETRTVTQFHFLSWPQGGIPATPKALLEFRRKVNKCYRGKSCPIVVHCSDGCGRTGTYCLVDMVLNRMTKGAKEIDIAATLEHIRDQRPNMVKSKDQFEFALTAVAEEVNAILKALPQ</sequence>
<dbReference type="GeneID" id="109474536"/>
<protein>
    <submittedName>
        <fullName evidence="18">LOW QUALITY PROTEIN: receptor-type tyrosine-protein phosphatase N2-like</fullName>
    </submittedName>
</protein>
<dbReference type="AlphaFoldDB" id="A0A6P4ZH60"/>
<keyword evidence="3 13" id="KW-0812">Transmembrane</keyword>
<evidence type="ECO:0000313" key="17">
    <source>
        <dbReference type="Proteomes" id="UP000515135"/>
    </source>
</evidence>
<dbReference type="Proteomes" id="UP000515135">
    <property type="component" value="Unplaced"/>
</dbReference>
<evidence type="ECO:0000256" key="8">
    <source>
        <dbReference type="ARBA" id="ARBA00023170"/>
    </source>
</evidence>
<proteinExistence type="predicted"/>
<dbReference type="InterPro" id="IPR000242">
    <property type="entry name" value="PTP_cat"/>
</dbReference>
<evidence type="ECO:0000256" key="1">
    <source>
        <dbReference type="ARBA" id="ARBA00004212"/>
    </source>
</evidence>
<evidence type="ECO:0000259" key="16">
    <source>
        <dbReference type="PROSITE" id="PS50056"/>
    </source>
</evidence>
<feature type="region of interest" description="Disordered" evidence="12">
    <location>
        <begin position="719"/>
        <end position="763"/>
    </location>
</feature>
<dbReference type="InterPro" id="IPR016130">
    <property type="entry name" value="Tyr_Pase_AS"/>
</dbReference>
<evidence type="ECO:0000256" key="6">
    <source>
        <dbReference type="ARBA" id="ARBA00023018"/>
    </source>
</evidence>
<dbReference type="InterPro" id="IPR003595">
    <property type="entry name" value="Tyr_Pase_cat"/>
</dbReference>
<keyword evidence="5 13" id="KW-1133">Transmembrane helix</keyword>
<dbReference type="InterPro" id="IPR000387">
    <property type="entry name" value="Tyr_Pase_dom"/>
</dbReference>
<dbReference type="PROSITE" id="PS50056">
    <property type="entry name" value="TYR_PHOSPHATASE_2"/>
    <property type="match status" value="1"/>
</dbReference>
<dbReference type="Gene3D" id="3.30.70.2470">
    <property type="entry name" value="Protein-tyrosine phosphatase receptor IA-2 ectodomain"/>
    <property type="match status" value="1"/>
</dbReference>
<feature type="compositionally biased region" description="Low complexity" evidence="12">
    <location>
        <begin position="746"/>
        <end position="763"/>
    </location>
</feature>
<keyword evidence="4 14" id="KW-0732">Signal</keyword>
<dbReference type="Pfam" id="PF00102">
    <property type="entry name" value="Y_phosphatase"/>
    <property type="match status" value="1"/>
</dbReference>
<evidence type="ECO:0000256" key="7">
    <source>
        <dbReference type="ARBA" id="ARBA00023136"/>
    </source>
</evidence>
<dbReference type="GO" id="GO:0051046">
    <property type="term" value="P:regulation of secretion"/>
    <property type="evidence" value="ECO:0007669"/>
    <property type="project" value="TreeGrafter"/>
</dbReference>
<feature type="domain" description="Tyrosine-protein phosphatase" evidence="15">
    <location>
        <begin position="787"/>
        <end position="1047"/>
    </location>
</feature>
<evidence type="ECO:0000256" key="4">
    <source>
        <dbReference type="ARBA" id="ARBA00022729"/>
    </source>
</evidence>
<dbReference type="SMART" id="SM00404">
    <property type="entry name" value="PTPc_motif"/>
    <property type="match status" value="1"/>
</dbReference>
<keyword evidence="9" id="KW-0325">Glycoprotein</keyword>
<dbReference type="GO" id="GO:0030658">
    <property type="term" value="C:transport vesicle membrane"/>
    <property type="evidence" value="ECO:0007669"/>
    <property type="project" value="UniProtKB-SubCell"/>
</dbReference>
<keyword evidence="7 13" id="KW-0472">Membrane</keyword>
<dbReference type="Gene3D" id="3.90.190.10">
    <property type="entry name" value="Protein tyrosine phosphatase superfamily"/>
    <property type="match status" value="1"/>
</dbReference>
<dbReference type="InterPro" id="IPR033522">
    <property type="entry name" value="IA-2/IA-2_beta"/>
</dbReference>
<dbReference type="InterPro" id="IPR038112">
    <property type="entry name" value="Receptor_IA-2_ectodomain_sf"/>
</dbReference>
<dbReference type="InterPro" id="IPR021613">
    <property type="entry name" value="Receptor_IA-2_dom"/>
</dbReference>
<dbReference type="GO" id="GO:0030141">
    <property type="term" value="C:secretory granule"/>
    <property type="evidence" value="ECO:0007669"/>
    <property type="project" value="InterPro"/>
</dbReference>
<keyword evidence="8" id="KW-0675">Receptor</keyword>
<reference evidence="18" key="1">
    <citation type="submission" date="2025-08" db="UniProtKB">
        <authorList>
            <consortium name="RefSeq"/>
        </authorList>
    </citation>
    <scope>IDENTIFICATION</scope>
    <source>
        <tissue evidence="18">Gonad</tissue>
    </source>
</reference>
<dbReference type="Pfam" id="PF11548">
    <property type="entry name" value="Receptor_IA-2"/>
    <property type="match status" value="1"/>
</dbReference>
<feature type="transmembrane region" description="Helical" evidence="13">
    <location>
        <begin position="661"/>
        <end position="684"/>
    </location>
</feature>
<feature type="compositionally biased region" description="Basic and acidic residues" evidence="12">
    <location>
        <begin position="382"/>
        <end position="406"/>
    </location>
</feature>
<dbReference type="SMART" id="SM00194">
    <property type="entry name" value="PTPc"/>
    <property type="match status" value="1"/>
</dbReference>
<feature type="compositionally biased region" description="Acidic residues" evidence="12">
    <location>
        <begin position="407"/>
        <end position="421"/>
    </location>
</feature>
<evidence type="ECO:0000256" key="14">
    <source>
        <dbReference type="SAM" id="SignalP"/>
    </source>
</evidence>
<dbReference type="PANTHER" id="PTHR46106:SF4">
    <property type="entry name" value="IA-2 PROTEIN TYROSINE PHOSPHATASE, ISOFORM C"/>
    <property type="match status" value="1"/>
</dbReference>
<dbReference type="PROSITE" id="PS50055">
    <property type="entry name" value="TYR_PHOSPHATASE_PTP"/>
    <property type="match status" value="1"/>
</dbReference>
<keyword evidence="2" id="KW-0597">Phosphoprotein</keyword>
<evidence type="ECO:0000256" key="9">
    <source>
        <dbReference type="ARBA" id="ARBA00023180"/>
    </source>
</evidence>
<evidence type="ECO:0000256" key="3">
    <source>
        <dbReference type="ARBA" id="ARBA00022692"/>
    </source>
</evidence>
<dbReference type="PRINTS" id="PR00700">
    <property type="entry name" value="PRTYPHPHTASE"/>
</dbReference>
<dbReference type="RefSeq" id="XP_019630417.1">
    <property type="nucleotide sequence ID" value="XM_019774858.1"/>
</dbReference>
<evidence type="ECO:0000256" key="10">
    <source>
        <dbReference type="ARBA" id="ARBA00023329"/>
    </source>
</evidence>
<keyword evidence="17" id="KW-1185">Reference proteome</keyword>
<evidence type="ECO:0000256" key="13">
    <source>
        <dbReference type="SAM" id="Phobius"/>
    </source>
</evidence>
<evidence type="ECO:0000256" key="11">
    <source>
        <dbReference type="ARBA" id="ARBA00034103"/>
    </source>
</evidence>
<dbReference type="KEGG" id="bbel:109474536"/>
<feature type="region of interest" description="Disordered" evidence="12">
    <location>
        <begin position="380"/>
        <end position="508"/>
    </location>
</feature>
<dbReference type="OrthoDB" id="9880441at2759"/>
<dbReference type="SUPFAM" id="SSF52799">
    <property type="entry name" value="(Phosphotyrosine protein) phosphatases II"/>
    <property type="match status" value="1"/>
</dbReference>
<accession>A0A6P4ZH60</accession>